<evidence type="ECO:0000256" key="5">
    <source>
        <dbReference type="ARBA" id="ARBA00022503"/>
    </source>
</evidence>
<comment type="catalytic activity">
    <reaction evidence="9 11">
        <text>L-arginine + H2O = urea + L-ornithine</text>
        <dbReference type="Rhea" id="RHEA:20569"/>
        <dbReference type="ChEBI" id="CHEBI:15377"/>
        <dbReference type="ChEBI" id="CHEBI:16199"/>
        <dbReference type="ChEBI" id="CHEBI:32682"/>
        <dbReference type="ChEBI" id="CHEBI:46911"/>
        <dbReference type="EC" id="3.5.3.1"/>
    </reaction>
</comment>
<evidence type="ECO:0000256" key="2">
    <source>
        <dbReference type="ARBA" id="ARBA00012168"/>
    </source>
</evidence>
<comment type="cofactor">
    <cofactor evidence="11">
        <name>Mn(2+)</name>
        <dbReference type="ChEBI" id="CHEBI:29035"/>
    </cofactor>
    <text evidence="11">Binds 2 manganese ions per subunit.</text>
</comment>
<reference evidence="12" key="2">
    <citation type="submission" date="2014-07" db="EMBL/GenBank/DDBJ databases">
        <authorList>
            <person name="Hull J."/>
        </authorList>
    </citation>
    <scope>NUCLEOTIDE SEQUENCE</scope>
</reference>
<organism evidence="12">
    <name type="scientific">Lygus hesperus</name>
    <name type="common">Western plant bug</name>
    <dbReference type="NCBI Taxonomy" id="30085"/>
    <lineage>
        <taxon>Eukaryota</taxon>
        <taxon>Metazoa</taxon>
        <taxon>Ecdysozoa</taxon>
        <taxon>Arthropoda</taxon>
        <taxon>Hexapoda</taxon>
        <taxon>Insecta</taxon>
        <taxon>Pterygota</taxon>
        <taxon>Neoptera</taxon>
        <taxon>Paraneoptera</taxon>
        <taxon>Hemiptera</taxon>
        <taxon>Heteroptera</taxon>
        <taxon>Panheteroptera</taxon>
        <taxon>Cimicomorpha</taxon>
        <taxon>Miridae</taxon>
        <taxon>Mirini</taxon>
        <taxon>Lygus</taxon>
    </lineage>
</organism>
<dbReference type="CDD" id="cd09989">
    <property type="entry name" value="Arginase"/>
    <property type="match status" value="1"/>
</dbReference>
<protein>
    <recommendedName>
        <fullName evidence="3 11">Arginase</fullName>
        <ecNumber evidence="2 11">3.5.3.1</ecNumber>
    </recommendedName>
</protein>
<dbReference type="PANTHER" id="PTHR43782">
    <property type="entry name" value="ARGINASE"/>
    <property type="match status" value="1"/>
</dbReference>
<evidence type="ECO:0000256" key="11">
    <source>
        <dbReference type="RuleBase" id="RU361159"/>
    </source>
</evidence>
<proteinExistence type="inferred from homology"/>
<dbReference type="NCBIfam" id="TIGR01229">
    <property type="entry name" value="rocF_arginase"/>
    <property type="match status" value="1"/>
</dbReference>
<keyword evidence="5 11" id="KW-0056">Arginine metabolism</keyword>
<comment type="similarity">
    <text evidence="10 11">Belongs to the arginase family.</text>
</comment>
<evidence type="ECO:0000313" key="13">
    <source>
        <dbReference type="EMBL" id="JAG55412.1"/>
    </source>
</evidence>
<dbReference type="InterPro" id="IPR006035">
    <property type="entry name" value="Ureohydrolase"/>
</dbReference>
<dbReference type="GO" id="GO:0005634">
    <property type="term" value="C:nucleus"/>
    <property type="evidence" value="ECO:0007669"/>
    <property type="project" value="TreeGrafter"/>
</dbReference>
<dbReference type="EMBL" id="GDHC01004616">
    <property type="protein sequence ID" value="JAQ14013.1"/>
    <property type="molecule type" value="Transcribed_RNA"/>
</dbReference>
<reference evidence="14" key="4">
    <citation type="journal article" date="2016" name="Gigascience">
        <title>De novo construction of an expanded transcriptome assembly for the western tarnished plant bug, Lygus hesperus.</title>
        <authorList>
            <person name="Tassone E.E."/>
            <person name="Geib S.M."/>
            <person name="Hall B."/>
            <person name="Fabrick J.A."/>
            <person name="Brent C.S."/>
            <person name="Hull J.J."/>
        </authorList>
    </citation>
    <scope>NUCLEOTIDE SEQUENCE</scope>
</reference>
<evidence type="ECO:0000256" key="4">
    <source>
        <dbReference type="ARBA" id="ARBA00022436"/>
    </source>
</evidence>
<dbReference type="Pfam" id="PF00491">
    <property type="entry name" value="Arginase"/>
    <property type="match status" value="1"/>
</dbReference>
<dbReference type="PANTHER" id="PTHR43782:SF3">
    <property type="entry name" value="ARGINASE"/>
    <property type="match status" value="1"/>
</dbReference>
<evidence type="ECO:0000256" key="1">
    <source>
        <dbReference type="ARBA" id="ARBA00005098"/>
    </source>
</evidence>
<dbReference type="GO" id="GO:0005829">
    <property type="term" value="C:cytosol"/>
    <property type="evidence" value="ECO:0007669"/>
    <property type="project" value="TreeGrafter"/>
</dbReference>
<evidence type="ECO:0000256" key="9">
    <source>
        <dbReference type="ARBA" id="ARBA00047391"/>
    </source>
</evidence>
<evidence type="ECO:0000313" key="14">
    <source>
        <dbReference type="EMBL" id="JAQ14013.1"/>
    </source>
</evidence>
<dbReference type="InterPro" id="IPR023696">
    <property type="entry name" value="Ureohydrolase_dom_sf"/>
</dbReference>
<dbReference type="EMBL" id="GBHO01043853">
    <property type="protein sequence ID" value="JAF99750.1"/>
    <property type="molecule type" value="Transcribed_RNA"/>
</dbReference>
<dbReference type="GO" id="GO:0006525">
    <property type="term" value="P:arginine metabolic process"/>
    <property type="evidence" value="ECO:0007669"/>
    <property type="project" value="UniProtKB-KW"/>
</dbReference>
<gene>
    <name evidence="12" type="primary">ARG1</name>
    <name evidence="12" type="ORF">CM83_34614</name>
    <name evidence="14" type="ORF">g.43900</name>
</gene>
<dbReference type="FunFam" id="3.40.800.10:FF:000012">
    <property type="entry name" value="Arginase"/>
    <property type="match status" value="1"/>
</dbReference>
<keyword evidence="7 11" id="KW-0378">Hydrolase</keyword>
<name>A0A0A9VX33_LYGHE</name>
<dbReference type="GO" id="GO:0030145">
    <property type="term" value="F:manganese ion binding"/>
    <property type="evidence" value="ECO:0007669"/>
    <property type="project" value="TreeGrafter"/>
</dbReference>
<comment type="pathway">
    <text evidence="1 11">Nitrogen metabolism; urea cycle; L-ornithine and urea from L-arginine: step 1/1.</text>
</comment>
<reference evidence="13" key="3">
    <citation type="submission" date="2014-09" db="EMBL/GenBank/DDBJ databases">
        <authorList>
            <person name="Magalhaes I.L.F."/>
            <person name="Oliveira U."/>
            <person name="Santos F.R."/>
            <person name="Vidigal T.H.D.A."/>
            <person name="Brescovit A.D."/>
            <person name="Santos A.J."/>
        </authorList>
    </citation>
    <scope>NUCLEOTIDE SEQUENCE</scope>
</reference>
<dbReference type="UniPathway" id="UPA00158">
    <property type="reaction ID" value="UER00270"/>
</dbReference>
<dbReference type="Gene3D" id="3.40.800.10">
    <property type="entry name" value="Ureohydrolase domain"/>
    <property type="match status" value="1"/>
</dbReference>
<accession>A0A0A9VX33</accession>
<keyword evidence="6 11" id="KW-0479">Metal-binding</keyword>
<evidence type="ECO:0000256" key="6">
    <source>
        <dbReference type="ARBA" id="ARBA00022723"/>
    </source>
</evidence>
<keyword evidence="4 11" id="KW-0835">Urea cycle</keyword>
<evidence type="ECO:0000313" key="12">
    <source>
        <dbReference type="EMBL" id="JAF99750.1"/>
    </source>
</evidence>
<dbReference type="EC" id="3.5.3.1" evidence="2 11"/>
<dbReference type="PROSITE" id="PS51409">
    <property type="entry name" value="ARGINASE_2"/>
    <property type="match status" value="1"/>
</dbReference>
<dbReference type="InterPro" id="IPR014033">
    <property type="entry name" value="Arginase"/>
</dbReference>
<evidence type="ECO:0000256" key="3">
    <source>
        <dbReference type="ARBA" id="ARBA00018123"/>
    </source>
</evidence>
<reference evidence="12" key="1">
    <citation type="journal article" date="2014" name="PLoS ONE">
        <title>Transcriptome-Based Identification of ABC Transporters in the Western Tarnished Plant Bug Lygus hesperus.</title>
        <authorList>
            <person name="Hull J.J."/>
            <person name="Chaney K."/>
            <person name="Geib S.M."/>
            <person name="Fabrick J.A."/>
            <person name="Brent C.S."/>
            <person name="Walsh D."/>
            <person name="Lavine L.C."/>
        </authorList>
    </citation>
    <scope>NUCLEOTIDE SEQUENCE</scope>
</reference>
<dbReference type="AlphaFoldDB" id="A0A0A9VX33"/>
<sequence length="400" mass="43999">MSIHSFQTTVKTSIRNFSSCQALLRGIGSLDDQSPYETQKSTSKLKLHVHQRTHESSRIGIIGVPFHKGQSSSGVEEAPSALREFGMVKQMISIGHNVKDFGDIICENIGERNDVPDKIRSLPDLACASHALSSKVQDVMREHRKVLTIGGDHSIALGSVDGHIQAKNGEICLLWVDAHADLNTADTSDTGHMHGMPVSLLVKELADYWPYLPGLDWQKPTMSIKNLAYIGLRSVDHYERLIIEKYGVSAYGMEDIEKYGIHAVTTLALERINPTGTKSLHVSFDIDALDTLEAPCTGTSVRGGMTLREGVHIMEIAHRTGWLGAVDMVEINPRLGNILQVKTTLEAATHIIKAAFGFSRSGHVPQHIEKLPGYYAPILIEDKIVKREEPVAVPPLLKES</sequence>
<dbReference type="GO" id="GO:0000050">
    <property type="term" value="P:urea cycle"/>
    <property type="evidence" value="ECO:0007669"/>
    <property type="project" value="UniProtKB-UniPathway"/>
</dbReference>
<dbReference type="PRINTS" id="PR00116">
    <property type="entry name" value="ARGINASE"/>
</dbReference>
<dbReference type="GO" id="GO:0004053">
    <property type="term" value="F:arginase activity"/>
    <property type="evidence" value="ECO:0007669"/>
    <property type="project" value="UniProtKB-EC"/>
</dbReference>
<evidence type="ECO:0000256" key="10">
    <source>
        <dbReference type="PROSITE-ProRule" id="PRU00742"/>
    </source>
</evidence>
<dbReference type="EMBL" id="GBRD01010412">
    <property type="protein sequence ID" value="JAG55412.1"/>
    <property type="molecule type" value="Transcribed_RNA"/>
</dbReference>
<dbReference type="SUPFAM" id="SSF52768">
    <property type="entry name" value="Arginase/deacetylase"/>
    <property type="match status" value="1"/>
</dbReference>
<evidence type="ECO:0000256" key="8">
    <source>
        <dbReference type="ARBA" id="ARBA00023211"/>
    </source>
</evidence>
<evidence type="ECO:0000256" key="7">
    <source>
        <dbReference type="ARBA" id="ARBA00022801"/>
    </source>
</evidence>
<keyword evidence="8 11" id="KW-0464">Manganese</keyword>